<keyword evidence="5 8" id="KW-1133">Transmembrane helix</keyword>
<reference evidence="12 13" key="1">
    <citation type="submission" date="2015-02" db="EMBL/GenBank/DDBJ databases">
        <title>Physiological reanalysis, assessment of diazotrophy, and genome sequences of multiple isolates of Streptomyces thermoautotrophicus.</title>
        <authorList>
            <person name="MacKellar D.C."/>
            <person name="Lieber L."/>
            <person name="Norman J."/>
            <person name="Bolger A."/>
            <person name="Tobin C."/>
            <person name="Murray J.W."/>
            <person name="Prell J."/>
        </authorList>
    </citation>
    <scope>NUCLEOTIDE SEQUENCE [LARGE SCALE GENOMIC DNA]</scope>
    <source>
        <strain evidence="12 13">UBT1</strain>
    </source>
</reference>
<proteinExistence type="predicted"/>
<keyword evidence="7" id="KW-0129">CBS domain</keyword>
<dbReference type="GO" id="GO:0005886">
    <property type="term" value="C:plasma membrane"/>
    <property type="evidence" value="ECO:0007669"/>
    <property type="project" value="UniProtKB-SubCell"/>
</dbReference>
<dbReference type="RefSeq" id="WP_067069229.1">
    <property type="nucleotide sequence ID" value="NZ_JYIJ01000014.1"/>
</dbReference>
<name>A0A132N405_9ACTN</name>
<dbReference type="SUPFAM" id="SSF54631">
    <property type="entry name" value="CBS-domain pair"/>
    <property type="match status" value="1"/>
</dbReference>
<feature type="transmembrane region" description="Helical" evidence="9">
    <location>
        <begin position="97"/>
        <end position="119"/>
    </location>
</feature>
<keyword evidence="3 8" id="KW-0812">Transmembrane</keyword>
<protein>
    <recommendedName>
        <fullName evidence="14">Integral membrane protein</fullName>
    </recommendedName>
</protein>
<evidence type="ECO:0000259" key="10">
    <source>
        <dbReference type="PROSITE" id="PS51371"/>
    </source>
</evidence>
<evidence type="ECO:0000256" key="5">
    <source>
        <dbReference type="ARBA" id="ARBA00022989"/>
    </source>
</evidence>
<dbReference type="Pfam" id="PF01595">
    <property type="entry name" value="CNNM"/>
    <property type="match status" value="1"/>
</dbReference>
<keyword evidence="2" id="KW-1003">Cell membrane</keyword>
<accession>A0A132N405</accession>
<dbReference type="PANTHER" id="PTHR43099:SF5">
    <property type="entry name" value="HLYC_CORC FAMILY TRANSPORTER"/>
    <property type="match status" value="1"/>
</dbReference>
<dbReference type="PANTHER" id="PTHR43099">
    <property type="entry name" value="UPF0053 PROTEIN YRKA"/>
    <property type="match status" value="1"/>
</dbReference>
<keyword evidence="6 8" id="KW-0472">Membrane</keyword>
<evidence type="ECO:0000313" key="13">
    <source>
        <dbReference type="Proteomes" id="UP000070659"/>
    </source>
</evidence>
<evidence type="ECO:0000256" key="2">
    <source>
        <dbReference type="ARBA" id="ARBA00022475"/>
    </source>
</evidence>
<dbReference type="Gene3D" id="3.10.580.10">
    <property type="entry name" value="CBS-domain"/>
    <property type="match status" value="1"/>
</dbReference>
<dbReference type="InterPro" id="IPR051676">
    <property type="entry name" value="UPF0053_domain"/>
</dbReference>
<dbReference type="InterPro" id="IPR000644">
    <property type="entry name" value="CBS_dom"/>
</dbReference>
<feature type="transmembrane region" description="Helical" evidence="9">
    <location>
        <begin position="6"/>
        <end position="27"/>
    </location>
</feature>
<dbReference type="EMBL" id="JYIJ01000014">
    <property type="protein sequence ID" value="KWX04824.1"/>
    <property type="molecule type" value="Genomic_DNA"/>
</dbReference>
<feature type="domain" description="CBS" evidence="10">
    <location>
        <begin position="285"/>
        <end position="340"/>
    </location>
</feature>
<dbReference type="PATRIC" id="fig|1469144.8.peg.4352"/>
<gene>
    <name evidence="12" type="ORF">TH66_06620</name>
</gene>
<feature type="domain" description="CNNM transmembrane" evidence="11">
    <location>
        <begin position="1"/>
        <end position="202"/>
    </location>
</feature>
<dbReference type="Proteomes" id="UP000070659">
    <property type="component" value="Unassembled WGS sequence"/>
</dbReference>
<dbReference type="Pfam" id="PF00571">
    <property type="entry name" value="CBS"/>
    <property type="match status" value="2"/>
</dbReference>
<evidence type="ECO:0008006" key="14">
    <source>
        <dbReference type="Google" id="ProtNLM"/>
    </source>
</evidence>
<evidence type="ECO:0000256" key="6">
    <source>
        <dbReference type="ARBA" id="ARBA00023136"/>
    </source>
</evidence>
<comment type="caution">
    <text evidence="12">The sequence shown here is derived from an EMBL/GenBank/DDBJ whole genome shotgun (WGS) entry which is preliminary data.</text>
</comment>
<organism evidence="12 13">
    <name type="scientific">Carbonactinospora thermoautotrophica</name>
    <dbReference type="NCBI Taxonomy" id="1469144"/>
    <lineage>
        <taxon>Bacteria</taxon>
        <taxon>Bacillati</taxon>
        <taxon>Actinomycetota</taxon>
        <taxon>Actinomycetes</taxon>
        <taxon>Kitasatosporales</taxon>
        <taxon>Carbonactinosporaceae</taxon>
        <taxon>Carbonactinospora</taxon>
    </lineage>
</organism>
<evidence type="ECO:0000256" key="9">
    <source>
        <dbReference type="SAM" id="Phobius"/>
    </source>
</evidence>
<feature type="domain" description="CBS" evidence="10">
    <location>
        <begin position="221"/>
        <end position="282"/>
    </location>
</feature>
<dbReference type="InterPro" id="IPR002550">
    <property type="entry name" value="CNNM"/>
</dbReference>
<evidence type="ECO:0000256" key="4">
    <source>
        <dbReference type="ARBA" id="ARBA00022737"/>
    </source>
</evidence>
<evidence type="ECO:0000256" key="8">
    <source>
        <dbReference type="PROSITE-ProRule" id="PRU01193"/>
    </source>
</evidence>
<dbReference type="InterPro" id="IPR046342">
    <property type="entry name" value="CBS_dom_sf"/>
</dbReference>
<evidence type="ECO:0000256" key="3">
    <source>
        <dbReference type="ARBA" id="ARBA00022692"/>
    </source>
</evidence>
<keyword evidence="4" id="KW-0677">Repeat</keyword>
<dbReference type="PROSITE" id="PS51371">
    <property type="entry name" value="CBS"/>
    <property type="match status" value="2"/>
</dbReference>
<evidence type="ECO:0000313" key="12">
    <source>
        <dbReference type="EMBL" id="KWX04824.1"/>
    </source>
</evidence>
<dbReference type="AlphaFoldDB" id="A0A132N405"/>
<dbReference type="InterPro" id="IPR044751">
    <property type="entry name" value="Ion_transp-like_CBS"/>
</dbReference>
<dbReference type="CDD" id="cd04590">
    <property type="entry name" value="CBS_pair_CorC_HlyC_assoc"/>
    <property type="match status" value="1"/>
</dbReference>
<sequence length="346" mass="36940">MSLTTAFVLSVLLLCGNAFFVAAEFALVASRQHRLERAAARGSRTARAALAGVRELSLMLAGAQLGITVCSLGLGMITEPALAGVLHAALHHLGVPLVVSHSTAFVTALAVVVFAHMVVGEMAPKSWAIAHPEAAATALAVPFRAFTHASRPLLRALNSVTNALLRPVGVQPRDALPNHAGPAELRVLVNESRRMGLLEPDEHELLIRGLDIQTTPVRRVMTPRERITAVPADATPAQARQVARASRHTRLVVHAGTLDHPLGTVHVRDVLIAHATGEGRRVADLAQPAVTVAPDTPIHAVLAALRRHRTPIALVAENRRVLGLVSLDDLLRELCRPGERRSTRGR</sequence>
<feature type="transmembrane region" description="Helical" evidence="9">
    <location>
        <begin position="56"/>
        <end position="77"/>
    </location>
</feature>
<evidence type="ECO:0000256" key="7">
    <source>
        <dbReference type="PROSITE-ProRule" id="PRU00703"/>
    </source>
</evidence>
<evidence type="ECO:0000259" key="11">
    <source>
        <dbReference type="PROSITE" id="PS51846"/>
    </source>
</evidence>
<dbReference type="PROSITE" id="PS51846">
    <property type="entry name" value="CNNM"/>
    <property type="match status" value="1"/>
</dbReference>
<comment type="subcellular location">
    <subcellularLocation>
        <location evidence="1">Cell membrane</location>
        <topology evidence="1">Multi-pass membrane protein</topology>
    </subcellularLocation>
</comment>
<evidence type="ECO:0000256" key="1">
    <source>
        <dbReference type="ARBA" id="ARBA00004651"/>
    </source>
</evidence>